<feature type="compositionally biased region" description="Polar residues" evidence="1">
    <location>
        <begin position="99"/>
        <end position="112"/>
    </location>
</feature>
<organism evidence="2 3">
    <name type="scientific">Bifidobacterium longum subsp. suis</name>
    <dbReference type="NCBI Taxonomy" id="1695"/>
    <lineage>
        <taxon>Bacteria</taxon>
        <taxon>Bacillati</taxon>
        <taxon>Actinomycetota</taxon>
        <taxon>Actinomycetes</taxon>
        <taxon>Bifidobacteriales</taxon>
        <taxon>Bifidobacteriaceae</taxon>
        <taxon>Bifidobacterium</taxon>
    </lineage>
</organism>
<accession>A0A1S2W142</accession>
<evidence type="ECO:0000313" key="3">
    <source>
        <dbReference type="Proteomes" id="UP000181801"/>
    </source>
</evidence>
<proteinExistence type="predicted"/>
<sequence length="126" mass="13272">MTPIMPAKLALTSRISPPAGITAFSVTEPVGRVLAAMCAQADCLIAWNGSITHITPLDARPSASAIMPSSVSTPMTRAQTLDHIRQRASQRLDHADMPSGQSAGDLPTQTLTADRRARATIQGTQP</sequence>
<comment type="caution">
    <text evidence="2">The sequence shown here is derived from an EMBL/GenBank/DDBJ whole genome shotgun (WGS) entry which is preliminary data.</text>
</comment>
<protein>
    <submittedName>
        <fullName evidence="2">Uncharacterized protein</fullName>
    </submittedName>
</protein>
<feature type="compositionally biased region" description="Basic and acidic residues" evidence="1">
    <location>
        <begin position="84"/>
        <end position="96"/>
    </location>
</feature>
<gene>
    <name evidence="2" type="ORF">BFS26_01975</name>
</gene>
<dbReference type="EMBL" id="MOAE01000017">
    <property type="protein sequence ID" value="OIN64694.1"/>
    <property type="molecule type" value="Genomic_DNA"/>
</dbReference>
<dbReference type="Proteomes" id="UP000181801">
    <property type="component" value="Unassembled WGS sequence"/>
</dbReference>
<dbReference type="AlphaFoldDB" id="A0A1S2W142"/>
<feature type="region of interest" description="Disordered" evidence="1">
    <location>
        <begin position="84"/>
        <end position="126"/>
    </location>
</feature>
<dbReference type="RefSeq" id="WP_015439152.1">
    <property type="nucleotide sequence ID" value="NZ_JBHDYF010000002.1"/>
</dbReference>
<evidence type="ECO:0000313" key="2">
    <source>
        <dbReference type="EMBL" id="OIN64694.1"/>
    </source>
</evidence>
<reference evidence="2 3" key="1">
    <citation type="journal article" date="2016" name="BMC Microbiol.">
        <title>Fucosyllactose and L-fucose utilization of infant Bifidobacterium longum and Bifidobacterium kashiwanohense.</title>
        <authorList>
            <person name="Bunesova V."/>
            <person name="Lacroix C."/>
            <person name="Schwab C."/>
        </authorList>
    </citation>
    <scope>NUCLEOTIDE SEQUENCE [LARGE SCALE GENOMIC DNA]</scope>
    <source>
        <strain evidence="2 3">BSM11-5</strain>
    </source>
</reference>
<evidence type="ECO:0000256" key="1">
    <source>
        <dbReference type="SAM" id="MobiDB-lite"/>
    </source>
</evidence>
<name>A0A1S2W142_BIFLN</name>